<feature type="transmembrane region" description="Helical" evidence="8">
    <location>
        <begin position="187"/>
        <end position="215"/>
    </location>
</feature>
<evidence type="ECO:0000313" key="9">
    <source>
        <dbReference type="EMBL" id="MBB5068408.1"/>
    </source>
</evidence>
<evidence type="ECO:0000256" key="1">
    <source>
        <dbReference type="ARBA" id="ARBA00004651"/>
    </source>
</evidence>
<dbReference type="AlphaFoldDB" id="A0A840NDV6"/>
<protein>
    <submittedName>
        <fullName evidence="9">4-azaleucine resistance transporter AzlC</fullName>
    </submittedName>
</protein>
<evidence type="ECO:0000313" key="10">
    <source>
        <dbReference type="Proteomes" id="UP000580474"/>
    </source>
</evidence>
<gene>
    <name evidence="9" type="ORF">BJ969_001496</name>
</gene>
<keyword evidence="3" id="KW-0813">Transport</keyword>
<keyword evidence="5 8" id="KW-0812">Transmembrane</keyword>
<evidence type="ECO:0000256" key="8">
    <source>
        <dbReference type="SAM" id="Phobius"/>
    </source>
</evidence>
<evidence type="ECO:0000256" key="7">
    <source>
        <dbReference type="ARBA" id="ARBA00023136"/>
    </source>
</evidence>
<organism evidence="9 10">
    <name type="scientific">Saccharopolyspora gloriosae</name>
    <dbReference type="NCBI Taxonomy" id="455344"/>
    <lineage>
        <taxon>Bacteria</taxon>
        <taxon>Bacillati</taxon>
        <taxon>Actinomycetota</taxon>
        <taxon>Actinomycetes</taxon>
        <taxon>Pseudonocardiales</taxon>
        <taxon>Pseudonocardiaceae</taxon>
        <taxon>Saccharopolyspora</taxon>
    </lineage>
</organism>
<keyword evidence="6 8" id="KW-1133">Transmembrane helix</keyword>
<evidence type="ECO:0000256" key="6">
    <source>
        <dbReference type="ARBA" id="ARBA00022989"/>
    </source>
</evidence>
<keyword evidence="10" id="KW-1185">Reference proteome</keyword>
<dbReference type="PANTHER" id="PTHR34979">
    <property type="entry name" value="INNER MEMBRANE PROTEIN YGAZ"/>
    <property type="match status" value="1"/>
</dbReference>
<dbReference type="RefSeq" id="WP_246456710.1">
    <property type="nucleotide sequence ID" value="NZ_JACHIV010000001.1"/>
</dbReference>
<feature type="transmembrane region" description="Helical" evidence="8">
    <location>
        <begin position="157"/>
        <end position="175"/>
    </location>
</feature>
<accession>A0A840NDV6</accession>
<feature type="transmembrane region" description="Helical" evidence="8">
    <location>
        <begin position="131"/>
        <end position="151"/>
    </location>
</feature>
<dbReference type="Proteomes" id="UP000580474">
    <property type="component" value="Unassembled WGS sequence"/>
</dbReference>
<dbReference type="GO" id="GO:1903785">
    <property type="term" value="P:L-valine transmembrane transport"/>
    <property type="evidence" value="ECO:0007669"/>
    <property type="project" value="TreeGrafter"/>
</dbReference>
<dbReference type="EMBL" id="JACHIV010000001">
    <property type="protein sequence ID" value="MBB5068408.1"/>
    <property type="molecule type" value="Genomic_DNA"/>
</dbReference>
<proteinExistence type="inferred from homology"/>
<dbReference type="GO" id="GO:0005886">
    <property type="term" value="C:plasma membrane"/>
    <property type="evidence" value="ECO:0007669"/>
    <property type="project" value="UniProtKB-SubCell"/>
</dbReference>
<evidence type="ECO:0000256" key="5">
    <source>
        <dbReference type="ARBA" id="ARBA00022692"/>
    </source>
</evidence>
<sequence length="227" mass="23282">MRSLWKDKLIRDLAALIPALAVVAVSLGAIAVTKGVPVWLITFTAAVVFAGGSEFMLVGLLTGGAAPATAVVGGLLLNSRHFPYGLAVGDLIGTGWRRLLGSHLMVDEAVAFALAETAPDRRRRAYWITGAALYVTWVPSVLLGGLLGQVVGDPNALGLDAALPAAILALLVPALRDAPTLRAVLAGVVLALVTTPVLPAGMPVMVALLGVALALPVRRAPEQEVAA</sequence>
<dbReference type="PANTHER" id="PTHR34979:SF1">
    <property type="entry name" value="INNER MEMBRANE PROTEIN YGAZ"/>
    <property type="match status" value="1"/>
</dbReference>
<keyword evidence="4" id="KW-1003">Cell membrane</keyword>
<evidence type="ECO:0000256" key="4">
    <source>
        <dbReference type="ARBA" id="ARBA00022475"/>
    </source>
</evidence>
<name>A0A840NDV6_9PSEU</name>
<keyword evidence="7 8" id="KW-0472">Membrane</keyword>
<comment type="caution">
    <text evidence="9">The sequence shown here is derived from an EMBL/GenBank/DDBJ whole genome shotgun (WGS) entry which is preliminary data.</text>
</comment>
<evidence type="ECO:0000256" key="2">
    <source>
        <dbReference type="ARBA" id="ARBA00010735"/>
    </source>
</evidence>
<dbReference type="Pfam" id="PF03591">
    <property type="entry name" value="AzlC"/>
    <property type="match status" value="1"/>
</dbReference>
<dbReference type="InterPro" id="IPR011606">
    <property type="entry name" value="Brnchd-chn_aa_trnsp_permease"/>
</dbReference>
<reference evidence="9 10" key="1">
    <citation type="submission" date="2020-08" db="EMBL/GenBank/DDBJ databases">
        <title>Sequencing the genomes of 1000 actinobacteria strains.</title>
        <authorList>
            <person name="Klenk H.-P."/>
        </authorList>
    </citation>
    <scope>NUCLEOTIDE SEQUENCE [LARGE SCALE GENOMIC DNA]</scope>
    <source>
        <strain evidence="9 10">DSM 45582</strain>
    </source>
</reference>
<comment type="subcellular location">
    <subcellularLocation>
        <location evidence="1">Cell membrane</location>
        <topology evidence="1">Multi-pass membrane protein</topology>
    </subcellularLocation>
</comment>
<comment type="similarity">
    <text evidence="2">Belongs to the AzlC family.</text>
</comment>
<evidence type="ECO:0000256" key="3">
    <source>
        <dbReference type="ARBA" id="ARBA00022448"/>
    </source>
</evidence>